<evidence type="ECO:0000313" key="1">
    <source>
        <dbReference type="EMBL" id="SFV51573.1"/>
    </source>
</evidence>
<organism evidence="1">
    <name type="scientific">hydrothermal vent metagenome</name>
    <dbReference type="NCBI Taxonomy" id="652676"/>
    <lineage>
        <taxon>unclassified sequences</taxon>
        <taxon>metagenomes</taxon>
        <taxon>ecological metagenomes</taxon>
    </lineage>
</organism>
<gene>
    <name evidence="1" type="ORF">MNB_SM-4-559</name>
</gene>
<proteinExistence type="predicted"/>
<protein>
    <submittedName>
        <fullName evidence="1">Putative lipoprotein</fullName>
    </submittedName>
</protein>
<accession>A0A1W1BDK6</accession>
<name>A0A1W1BDK6_9ZZZZ</name>
<dbReference type="AlphaFoldDB" id="A0A1W1BDK6"/>
<dbReference type="PROSITE" id="PS51257">
    <property type="entry name" value="PROKAR_LIPOPROTEIN"/>
    <property type="match status" value="1"/>
</dbReference>
<reference evidence="1" key="1">
    <citation type="submission" date="2016-10" db="EMBL/GenBank/DDBJ databases">
        <authorList>
            <person name="de Groot N.N."/>
        </authorList>
    </citation>
    <scope>NUCLEOTIDE SEQUENCE</scope>
</reference>
<sequence length="158" mass="18332">MLHIKYSIFILLFFLSACSITSYEHSQSKFITIKTKILKFSDLGYIKNTDNSVRLELFVAGNNIQNIEINNLICLNEGCMLRSSFNSEYLSENYPDTILQNIVLGKPVYEGKNFKKIGYGFEQKIQNSDVDILYKVSTVEIYFKDIKNKILFKIKDIK</sequence>
<keyword evidence="1" id="KW-0449">Lipoprotein</keyword>
<dbReference type="EMBL" id="FPHF01000011">
    <property type="protein sequence ID" value="SFV51573.1"/>
    <property type="molecule type" value="Genomic_DNA"/>
</dbReference>